<accession>A0ACC0DES7</accession>
<proteinExistence type="predicted"/>
<keyword evidence="2" id="KW-1185">Reference proteome</keyword>
<organism evidence="1 2">
    <name type="scientific">Hypoxylon rubiginosum</name>
    <dbReference type="NCBI Taxonomy" id="110542"/>
    <lineage>
        <taxon>Eukaryota</taxon>
        <taxon>Fungi</taxon>
        <taxon>Dikarya</taxon>
        <taxon>Ascomycota</taxon>
        <taxon>Pezizomycotina</taxon>
        <taxon>Sordariomycetes</taxon>
        <taxon>Xylariomycetidae</taxon>
        <taxon>Xylariales</taxon>
        <taxon>Hypoxylaceae</taxon>
        <taxon>Hypoxylon</taxon>
    </lineage>
</organism>
<sequence>MRERQTSGADIPSPLRVIKRGKSMQVLSPRKISSDSFDDGPDEPLTVVKRRKSKTSAMKNQNTINELEAVHDQSSKENQPNAIRKTASCLPWDPITPKARKIPLSRRSSSYQPGQPLSPTFLTKLRSLSTRRTLSSKTTRRPNDSRTSSQSSDEALFKLSDESGPAGSWGRSSILADLRPPSYLGDLEASSFGSDSFTYDQALDAGVCDPYMLVPHISITPEAKFLSDGQSSIWMAVEISGQLAHPRTSNSTYNNSAAQPPFIPAQHCDPSLSRYGYLYNIRVDILPTVGNSVIDLVGDTIISTISPGSSLLVLACIRLGASKGYQPRGHKRNSDALISDIEFQLGNIKTEYAQVRLSYCHSGFPVSQDTPTDGDTSVCHTRLETLSTGSVNRHDPVSAWAPHPTPISNPLFAIVASHWGPARANDIMHRMMSARPRSPKAVNCHVDRITKTLRPLSRTDMAPPIPGRLGSLRQVSPQKIGDPARKIWTELRQTSSGVRSVRRASKGNRMPAGTALVDAPPKLSTVVRPESTKPDSKSDVHRQRELIRETAVRNKRSIGADSLKSLVPSVTEANSECKENHAPDSSPPPEREDLHFDGRKREGRWSLGSWWQ</sequence>
<evidence type="ECO:0000313" key="1">
    <source>
        <dbReference type="EMBL" id="KAI6091351.1"/>
    </source>
</evidence>
<protein>
    <submittedName>
        <fullName evidence="1">Uncharacterized protein</fullName>
    </submittedName>
</protein>
<evidence type="ECO:0000313" key="2">
    <source>
        <dbReference type="Proteomes" id="UP001497680"/>
    </source>
</evidence>
<comment type="caution">
    <text evidence="1">The sequence shown here is derived from an EMBL/GenBank/DDBJ whole genome shotgun (WGS) entry which is preliminary data.</text>
</comment>
<name>A0ACC0DES7_9PEZI</name>
<dbReference type="Proteomes" id="UP001497680">
    <property type="component" value="Unassembled WGS sequence"/>
</dbReference>
<dbReference type="EMBL" id="MU394287">
    <property type="protein sequence ID" value="KAI6091351.1"/>
    <property type="molecule type" value="Genomic_DNA"/>
</dbReference>
<gene>
    <name evidence="1" type="ORF">F4821DRAFT_200345</name>
</gene>
<reference evidence="1 2" key="1">
    <citation type="journal article" date="2022" name="New Phytol.">
        <title>Ecological generalism drives hyperdiversity of secondary metabolite gene clusters in xylarialean endophytes.</title>
        <authorList>
            <person name="Franco M.E.E."/>
            <person name="Wisecaver J.H."/>
            <person name="Arnold A.E."/>
            <person name="Ju Y.M."/>
            <person name="Slot J.C."/>
            <person name="Ahrendt S."/>
            <person name="Moore L.P."/>
            <person name="Eastman K.E."/>
            <person name="Scott K."/>
            <person name="Konkel Z."/>
            <person name="Mondo S.J."/>
            <person name="Kuo A."/>
            <person name="Hayes R.D."/>
            <person name="Haridas S."/>
            <person name="Andreopoulos B."/>
            <person name="Riley R."/>
            <person name="LaButti K."/>
            <person name="Pangilinan J."/>
            <person name="Lipzen A."/>
            <person name="Amirebrahimi M."/>
            <person name="Yan J."/>
            <person name="Adam C."/>
            <person name="Keymanesh K."/>
            <person name="Ng V."/>
            <person name="Louie K."/>
            <person name="Northen T."/>
            <person name="Drula E."/>
            <person name="Henrissat B."/>
            <person name="Hsieh H.M."/>
            <person name="Youens-Clark K."/>
            <person name="Lutzoni F."/>
            <person name="Miadlikowska J."/>
            <person name="Eastwood D.C."/>
            <person name="Hamelin R.C."/>
            <person name="Grigoriev I.V."/>
            <person name="U'Ren J.M."/>
        </authorList>
    </citation>
    <scope>NUCLEOTIDE SEQUENCE [LARGE SCALE GENOMIC DNA]</scope>
    <source>
        <strain evidence="1 2">ER1909</strain>
    </source>
</reference>